<evidence type="ECO:0000256" key="4">
    <source>
        <dbReference type="SAM" id="Phobius"/>
    </source>
</evidence>
<dbReference type="Gene3D" id="3.30.565.10">
    <property type="entry name" value="Histidine kinase-like ATPase, C-terminal domain"/>
    <property type="match status" value="1"/>
</dbReference>
<dbReference type="InterPro" id="IPR036890">
    <property type="entry name" value="HATPase_C_sf"/>
</dbReference>
<dbReference type="Gene3D" id="1.10.287.130">
    <property type="match status" value="1"/>
</dbReference>
<proteinExistence type="predicted"/>
<organism evidence="6 7">
    <name type="scientific">Candidatus Lambdaproteobacteria bacterium RIFOXYD2_FULL_50_16</name>
    <dbReference type="NCBI Taxonomy" id="1817772"/>
    <lineage>
        <taxon>Bacteria</taxon>
        <taxon>Pseudomonadati</taxon>
        <taxon>Pseudomonadota</taxon>
        <taxon>Candidatus Lambdaproteobacteria</taxon>
    </lineage>
</organism>
<dbReference type="Proteomes" id="UP000178449">
    <property type="component" value="Unassembled WGS sequence"/>
</dbReference>
<keyword evidence="3" id="KW-0597">Phosphoprotein</keyword>
<dbReference type="PANTHER" id="PTHR43547">
    <property type="entry name" value="TWO-COMPONENT HISTIDINE KINASE"/>
    <property type="match status" value="1"/>
</dbReference>
<dbReference type="PANTHER" id="PTHR43547:SF2">
    <property type="entry name" value="HYBRID SIGNAL TRANSDUCTION HISTIDINE KINASE C"/>
    <property type="match status" value="1"/>
</dbReference>
<evidence type="ECO:0000256" key="3">
    <source>
        <dbReference type="ARBA" id="ARBA00022553"/>
    </source>
</evidence>
<dbReference type="InterPro" id="IPR003661">
    <property type="entry name" value="HisK_dim/P_dom"/>
</dbReference>
<evidence type="ECO:0000313" key="7">
    <source>
        <dbReference type="Proteomes" id="UP000178449"/>
    </source>
</evidence>
<dbReference type="Pfam" id="PF00512">
    <property type="entry name" value="HisKA"/>
    <property type="match status" value="1"/>
</dbReference>
<evidence type="ECO:0000256" key="1">
    <source>
        <dbReference type="ARBA" id="ARBA00000085"/>
    </source>
</evidence>
<feature type="transmembrane region" description="Helical" evidence="4">
    <location>
        <begin position="20"/>
        <end position="36"/>
    </location>
</feature>
<dbReference type="InterPro" id="IPR006189">
    <property type="entry name" value="CHASE_dom"/>
</dbReference>
<gene>
    <name evidence="6" type="ORF">A2527_13950</name>
</gene>
<evidence type="ECO:0000259" key="5">
    <source>
        <dbReference type="PROSITE" id="PS50109"/>
    </source>
</evidence>
<dbReference type="CDD" id="cd00082">
    <property type="entry name" value="HisKA"/>
    <property type="match status" value="1"/>
</dbReference>
<keyword evidence="4" id="KW-0472">Membrane</keyword>
<dbReference type="STRING" id="1817772.A2527_13950"/>
<protein>
    <recommendedName>
        <fullName evidence="2">histidine kinase</fullName>
        <ecNumber evidence="2">2.7.13.3</ecNumber>
    </recommendedName>
</protein>
<name>A0A1F6G4K4_9PROT</name>
<dbReference type="InterPro" id="IPR004358">
    <property type="entry name" value="Sig_transdc_His_kin-like_C"/>
</dbReference>
<reference evidence="6 7" key="1">
    <citation type="journal article" date="2016" name="Nat. Commun.">
        <title>Thousands of microbial genomes shed light on interconnected biogeochemical processes in an aquifer system.</title>
        <authorList>
            <person name="Anantharaman K."/>
            <person name="Brown C.T."/>
            <person name="Hug L.A."/>
            <person name="Sharon I."/>
            <person name="Castelle C.J."/>
            <person name="Probst A.J."/>
            <person name="Thomas B.C."/>
            <person name="Singh A."/>
            <person name="Wilkins M.J."/>
            <person name="Karaoz U."/>
            <person name="Brodie E.L."/>
            <person name="Williams K.H."/>
            <person name="Hubbard S.S."/>
            <person name="Banfield J.F."/>
        </authorList>
    </citation>
    <scope>NUCLEOTIDE SEQUENCE [LARGE SCALE GENOMIC DNA]</scope>
</reference>
<dbReference type="SMART" id="SM00387">
    <property type="entry name" value="HATPase_c"/>
    <property type="match status" value="1"/>
</dbReference>
<sequence>MASFRFPLPGQRRFDLKVDIVLLVLLFLSFIWLAWINQNQKKEKALLAEAHFTDSVQLVQDRLDGELHRLNMLNQLTTAFLNQGIPNEQSWGNFVEGLKLKRFFPHLFGLMFSPKEPGNLRISLVAPQARQQSMLGLDLGPDLLRDALSSMDRNEPILSEIGYLPGMQTKILGFWVIMPHFVLSHSLGWSLAPVDLERFIKDALDNHYEELQLVLYQEGQPIYQTPVQPAISELNASFPLSFGGQIWQVHLKPGSLFYQQHKIILEQRNNVIAWFLGLMSIWALMRTLIYSLSGDGDPGELRQALAEKDRFFSLIAHDLKSPFNSLLTICNLLVHESENLKPAELKTLAKNAYHTASLALTLLHNLLDWAKRQQGSLKPEPGPINLIDLVEPNLQLLGAAAENKGISLNSDLKEDCWVWVDENMVLTVVRNLLSNAIKFTGPGGKIQVTAIDQPGKAIRLCIDDSGVGMDEAQIKGLFKGGWGHSKPGTDGEMGTGLGLYVCREFISANNGHLTATSKLGQGSCFTISLPRADSSGA</sequence>
<evidence type="ECO:0000313" key="6">
    <source>
        <dbReference type="EMBL" id="OGG93036.1"/>
    </source>
</evidence>
<accession>A0A1F6G4K4</accession>
<comment type="catalytic activity">
    <reaction evidence="1">
        <text>ATP + protein L-histidine = ADP + protein N-phospho-L-histidine.</text>
        <dbReference type="EC" id="2.7.13.3"/>
    </reaction>
</comment>
<dbReference type="SMART" id="SM00388">
    <property type="entry name" value="HisKA"/>
    <property type="match status" value="1"/>
</dbReference>
<dbReference type="Pfam" id="PF02518">
    <property type="entry name" value="HATPase_c"/>
    <property type="match status" value="1"/>
</dbReference>
<dbReference type="InterPro" id="IPR005467">
    <property type="entry name" value="His_kinase_dom"/>
</dbReference>
<dbReference type="EMBL" id="MFNE01000053">
    <property type="protein sequence ID" value="OGG93036.1"/>
    <property type="molecule type" value="Genomic_DNA"/>
</dbReference>
<dbReference type="PROSITE" id="PS50109">
    <property type="entry name" value="HIS_KIN"/>
    <property type="match status" value="1"/>
</dbReference>
<feature type="domain" description="Histidine kinase" evidence="5">
    <location>
        <begin position="314"/>
        <end position="533"/>
    </location>
</feature>
<dbReference type="SUPFAM" id="SSF47384">
    <property type="entry name" value="Homodimeric domain of signal transducing histidine kinase"/>
    <property type="match status" value="1"/>
</dbReference>
<dbReference type="SMART" id="SM01079">
    <property type="entry name" value="CHASE"/>
    <property type="match status" value="1"/>
</dbReference>
<feature type="transmembrane region" description="Helical" evidence="4">
    <location>
        <begin position="271"/>
        <end position="292"/>
    </location>
</feature>
<dbReference type="AlphaFoldDB" id="A0A1F6G4K4"/>
<dbReference type="PRINTS" id="PR00344">
    <property type="entry name" value="BCTRLSENSOR"/>
</dbReference>
<dbReference type="EC" id="2.7.13.3" evidence="2"/>
<comment type="caution">
    <text evidence="6">The sequence shown here is derived from an EMBL/GenBank/DDBJ whole genome shotgun (WGS) entry which is preliminary data.</text>
</comment>
<dbReference type="InterPro" id="IPR003594">
    <property type="entry name" value="HATPase_dom"/>
</dbReference>
<keyword evidence="4" id="KW-1133">Transmembrane helix</keyword>
<dbReference type="InterPro" id="IPR036097">
    <property type="entry name" value="HisK_dim/P_sf"/>
</dbReference>
<keyword evidence="4" id="KW-0812">Transmembrane</keyword>
<dbReference type="SUPFAM" id="SSF55874">
    <property type="entry name" value="ATPase domain of HSP90 chaperone/DNA topoisomerase II/histidine kinase"/>
    <property type="match status" value="1"/>
</dbReference>
<evidence type="ECO:0000256" key="2">
    <source>
        <dbReference type="ARBA" id="ARBA00012438"/>
    </source>
</evidence>
<dbReference type="GO" id="GO:0000155">
    <property type="term" value="F:phosphorelay sensor kinase activity"/>
    <property type="evidence" value="ECO:0007669"/>
    <property type="project" value="InterPro"/>
</dbReference>